<dbReference type="PANTHER" id="PTHR33339:SF1">
    <property type="entry name" value="LYSM DOMAIN-CONTAINING PROTEIN"/>
    <property type="match status" value="1"/>
</dbReference>
<dbReference type="InterPro" id="IPR057194">
    <property type="entry name" value="DUF7872"/>
</dbReference>
<comment type="caution">
    <text evidence="4">The sequence shown here is derived from an EMBL/GenBank/DDBJ whole genome shotgun (WGS) entry which is preliminary data.</text>
</comment>
<feature type="compositionally biased region" description="Polar residues" evidence="1">
    <location>
        <begin position="322"/>
        <end position="334"/>
    </location>
</feature>
<gene>
    <name evidence="4" type="ORF">Cpir12675_000272</name>
</gene>
<feature type="compositionally biased region" description="Basic residues" evidence="1">
    <location>
        <begin position="130"/>
        <end position="144"/>
    </location>
</feature>
<evidence type="ECO:0000313" key="4">
    <source>
        <dbReference type="EMBL" id="KAL1901763.1"/>
    </source>
</evidence>
<evidence type="ECO:0000256" key="2">
    <source>
        <dbReference type="SAM" id="SignalP"/>
    </source>
</evidence>
<feature type="domain" description="DUF7872" evidence="3">
    <location>
        <begin position="566"/>
        <end position="747"/>
    </location>
</feature>
<organism evidence="4 5">
    <name type="scientific">Ceratocystis pirilliformis</name>
    <dbReference type="NCBI Taxonomy" id="259994"/>
    <lineage>
        <taxon>Eukaryota</taxon>
        <taxon>Fungi</taxon>
        <taxon>Dikarya</taxon>
        <taxon>Ascomycota</taxon>
        <taxon>Pezizomycotina</taxon>
        <taxon>Sordariomycetes</taxon>
        <taxon>Hypocreomycetidae</taxon>
        <taxon>Microascales</taxon>
        <taxon>Ceratocystidaceae</taxon>
        <taxon>Ceratocystis</taxon>
    </lineage>
</organism>
<evidence type="ECO:0000313" key="5">
    <source>
        <dbReference type="Proteomes" id="UP001583280"/>
    </source>
</evidence>
<dbReference type="Proteomes" id="UP001583280">
    <property type="component" value="Unassembled WGS sequence"/>
</dbReference>
<evidence type="ECO:0000259" key="3">
    <source>
        <dbReference type="Pfam" id="PF25278"/>
    </source>
</evidence>
<protein>
    <recommendedName>
        <fullName evidence="3">DUF7872 domain-containing protein</fullName>
    </recommendedName>
</protein>
<sequence>MRSILLLAALSSLQLIVASPISHSNDHAPAVPHPISDSREPKLFPDSKPGPPNREATHERAKPIVNRDTLDTRVSTSSDSDDKATQKRDNPVAAGSLLSSRKLNIPGFDSDRPDPVANHSPPNPVAARAPLRRVRGKSRIRKGGSRSAANLSRGSKTSSSSSSSRPEATNPPPNRIDARAPRRGGGGGKGFRLPKIFSKPSNTPSTSEFKVAKEGLGLGSKLLGLKSKRPKPTDANSTPNSVAIRAPDSSEKAKVPGVKVPGLFPGSKSDRSGPVATHSPPNPIAARSLRRGNGGGSQGENKDKSLGGKVENPKPAAGGLTPPTSKPNAGSSSGKRFKFPKLPWPRKKTTVKPMPRLKGPESRFPRPPGNNTASSNATCPIEQLAPSAWLNLNMDSWLDSWVKEKVTRQETNNVGQLAHSFGASNFVCGVDQFCDAGQPCAPVRTPEWYALLATQNLNTYMNAVLQGSEAASNILIEILPGMAADLYLQDGGSTVATKDLYPLFNTILGVISFAKPSPGTNTATPTASGTPSLNTSDTTATLGQTGLDSTEFIIEALQPSLPEGETTSWTNMTNHLPVIMADYIDQISLTLQDVIDKPINEPAGGLASVLQGGSFLGLSEDFSQEDLGSTAGPALKVWAAALMLRSQGFMISVANHTSNAADTCVGSDTAIGSSSLCIDNGPENWTMATLVDKGYHPQNGIMDILVSKYGLTREQVTHKALACDPNVDYFGGVLPLDPQAKCLFVLPAPRITVP</sequence>
<evidence type="ECO:0000256" key="1">
    <source>
        <dbReference type="SAM" id="MobiDB-lite"/>
    </source>
</evidence>
<dbReference type="PANTHER" id="PTHR33339">
    <property type="entry name" value="LYSM DOMAIN-CONTAINING PROTEIN"/>
    <property type="match status" value="1"/>
</dbReference>
<dbReference type="Pfam" id="PF25278">
    <property type="entry name" value="DUF7872"/>
    <property type="match status" value="1"/>
</dbReference>
<keyword evidence="2" id="KW-0732">Signal</keyword>
<feature type="signal peptide" evidence="2">
    <location>
        <begin position="1"/>
        <end position="18"/>
    </location>
</feature>
<feature type="compositionally biased region" description="Basic residues" evidence="1">
    <location>
        <begin position="335"/>
        <end position="350"/>
    </location>
</feature>
<keyword evidence="5" id="KW-1185">Reference proteome</keyword>
<proteinExistence type="predicted"/>
<feature type="compositionally biased region" description="Polar residues" evidence="1">
    <location>
        <begin position="148"/>
        <end position="157"/>
    </location>
</feature>
<feature type="compositionally biased region" description="Polar residues" evidence="1">
    <location>
        <begin position="199"/>
        <end position="208"/>
    </location>
</feature>
<feature type="chain" id="PRO_5045791647" description="DUF7872 domain-containing protein" evidence="2">
    <location>
        <begin position="19"/>
        <end position="754"/>
    </location>
</feature>
<reference evidence="4 5" key="1">
    <citation type="journal article" date="2024" name="IMA Fungus">
        <title>IMA Genome - F19 : A genome assembly and annotation guide to empower mycologists, including annotated draft genome sequences of Ceratocystis pirilliformis, Diaporthe australafricana, Fusarium ophioides, Paecilomyces lecythidis, and Sporothrix stenoceras.</title>
        <authorList>
            <person name="Aylward J."/>
            <person name="Wilson A.M."/>
            <person name="Visagie C.M."/>
            <person name="Spraker J."/>
            <person name="Barnes I."/>
            <person name="Buitendag C."/>
            <person name="Ceriani C."/>
            <person name="Del Mar Angel L."/>
            <person name="du Plessis D."/>
            <person name="Fuchs T."/>
            <person name="Gasser K."/>
            <person name="Kramer D."/>
            <person name="Li W."/>
            <person name="Munsamy K."/>
            <person name="Piso A."/>
            <person name="Price J.L."/>
            <person name="Sonnekus B."/>
            <person name="Thomas C."/>
            <person name="van der Nest A."/>
            <person name="van Dijk A."/>
            <person name="van Heerden A."/>
            <person name="van Vuuren N."/>
            <person name="Yilmaz N."/>
            <person name="Duong T.A."/>
            <person name="van der Merwe N.A."/>
            <person name="Wingfield M.J."/>
            <person name="Wingfield B.D."/>
        </authorList>
    </citation>
    <scope>NUCLEOTIDE SEQUENCE [LARGE SCALE GENOMIC DNA]</scope>
    <source>
        <strain evidence="4 5">CMW 12675</strain>
    </source>
</reference>
<feature type="compositionally biased region" description="Basic and acidic residues" evidence="1">
    <location>
        <begin position="36"/>
        <end position="45"/>
    </location>
</feature>
<dbReference type="EMBL" id="JAWDJO010000003">
    <property type="protein sequence ID" value="KAL1901763.1"/>
    <property type="molecule type" value="Genomic_DNA"/>
</dbReference>
<feature type="compositionally biased region" description="Basic and acidic residues" evidence="1">
    <location>
        <begin position="80"/>
        <end position="90"/>
    </location>
</feature>
<accession>A0ABR3ZM29</accession>
<name>A0ABR3ZM29_9PEZI</name>
<feature type="region of interest" description="Disordered" evidence="1">
    <location>
        <begin position="25"/>
        <end position="377"/>
    </location>
</feature>